<dbReference type="EMBL" id="AKNV01000004">
    <property type="protein sequence ID" value="EJB33906.1"/>
    <property type="molecule type" value="Genomic_DNA"/>
</dbReference>
<evidence type="ECO:0000313" key="1">
    <source>
        <dbReference type="EMBL" id="EJB33906.1"/>
    </source>
</evidence>
<gene>
    <name evidence="1" type="ORF">HPNQ4053_0970</name>
</gene>
<reference evidence="1 2" key="1">
    <citation type="journal article" date="2013" name="Pathog. Dis.">
        <title>Genome sequences of 65 Helicobacter pylori strains isolated from asymptomatic individuals and patients with gastric cancer, peptic ulcer disease, or gastritis.</title>
        <authorList>
            <person name="Blanchard T.G."/>
            <person name="Czinn S.J."/>
            <person name="Correa P."/>
            <person name="Nakazawa T."/>
            <person name="Keelan M."/>
            <person name="Morningstar L."/>
            <person name="Santana-Cruz I."/>
            <person name="Maroo A."/>
            <person name="McCracken C."/>
            <person name="Shefchek K."/>
            <person name="Daugherty S."/>
            <person name="Song Y."/>
            <person name="Fraser C.M."/>
            <person name="Fricke W.F."/>
        </authorList>
    </citation>
    <scope>NUCLEOTIDE SEQUENCE [LARGE SCALE GENOMIC DNA]</scope>
    <source>
        <strain evidence="1 2">NQ4053</strain>
    </source>
</reference>
<dbReference type="AlphaFoldDB" id="I9QH68"/>
<proteinExistence type="predicted"/>
<dbReference type="Proteomes" id="UP000004260">
    <property type="component" value="Unassembled WGS sequence"/>
</dbReference>
<dbReference type="PATRIC" id="fig|992027.3.peg.950"/>
<dbReference type="RefSeq" id="WP_000691341.1">
    <property type="nucleotide sequence ID" value="NZ_AKNV01000004.1"/>
</dbReference>
<name>I9QH68_HELPX</name>
<accession>I9QH68</accession>
<evidence type="ECO:0000313" key="2">
    <source>
        <dbReference type="Proteomes" id="UP000004260"/>
    </source>
</evidence>
<sequence length="110" mass="12511">MKIIIDNSGSMNENGKKEALQLWFLAFEQLAKNKNIDIQKWDLKGLKGEFEDALFLSDGHFTEEIQVKSSVAFGADANMIKLKEISSKVFDSAEIFQVLHFMKKVDAIKQ</sequence>
<organism evidence="1 2">
    <name type="scientific">Helicobacter pylori NQ4053</name>
    <dbReference type="NCBI Taxonomy" id="992027"/>
    <lineage>
        <taxon>Bacteria</taxon>
        <taxon>Pseudomonadati</taxon>
        <taxon>Campylobacterota</taxon>
        <taxon>Epsilonproteobacteria</taxon>
        <taxon>Campylobacterales</taxon>
        <taxon>Helicobacteraceae</taxon>
        <taxon>Helicobacter</taxon>
    </lineage>
</organism>
<protein>
    <submittedName>
        <fullName evidence="1">Uncharacterized protein</fullName>
    </submittedName>
</protein>
<comment type="caution">
    <text evidence="1">The sequence shown here is derived from an EMBL/GenBank/DDBJ whole genome shotgun (WGS) entry which is preliminary data.</text>
</comment>